<proteinExistence type="predicted"/>
<evidence type="ECO:0000259" key="2">
    <source>
        <dbReference type="Pfam" id="PF08955"/>
    </source>
</evidence>
<accession>A0A5D8QJB1</accession>
<evidence type="ECO:0000313" key="4">
    <source>
        <dbReference type="Proteomes" id="UP000322976"/>
    </source>
</evidence>
<comment type="caution">
    <text evidence="3">The sequence shown here is derived from an EMBL/GenBank/DDBJ whole genome shotgun (WGS) entry which is preliminary data.</text>
</comment>
<protein>
    <recommendedName>
        <fullName evidence="2">Bypass of forespore C C-terminal domain-containing protein</fullName>
    </recommendedName>
</protein>
<organism evidence="3 4">
    <name type="scientific">Calorimonas adulescens</name>
    <dbReference type="NCBI Taxonomy" id="2606906"/>
    <lineage>
        <taxon>Bacteria</taxon>
        <taxon>Bacillati</taxon>
        <taxon>Bacillota</taxon>
        <taxon>Clostridia</taxon>
        <taxon>Thermoanaerobacterales</taxon>
        <taxon>Thermoanaerobacteraceae</taxon>
        <taxon>Calorimonas</taxon>
    </lineage>
</organism>
<evidence type="ECO:0000313" key="3">
    <source>
        <dbReference type="EMBL" id="TZE83583.1"/>
    </source>
</evidence>
<reference evidence="3 4" key="1">
    <citation type="submission" date="2019-08" db="EMBL/GenBank/DDBJ databases">
        <title>Calorimonas adulescens gen. nov., sp. nov., an anaerobic thermophilic bacterium from Sakhalin hot spring.</title>
        <authorList>
            <person name="Khomyakova M.A."/>
            <person name="Merkel A.Y."/>
            <person name="Novikov A."/>
            <person name="Bonch-Osmolovskaya E.A."/>
            <person name="Slobodkin A.I."/>
        </authorList>
    </citation>
    <scope>NUCLEOTIDE SEQUENCE [LARGE SCALE GENOMIC DNA]</scope>
    <source>
        <strain evidence="3 4">A05MB</strain>
    </source>
</reference>
<dbReference type="AlphaFoldDB" id="A0A5D8QJB1"/>
<keyword evidence="1" id="KW-1133">Transmembrane helix</keyword>
<dbReference type="EMBL" id="VTPS01000001">
    <property type="protein sequence ID" value="TZE83583.1"/>
    <property type="molecule type" value="Genomic_DNA"/>
</dbReference>
<dbReference type="InterPro" id="IPR015050">
    <property type="entry name" value="BofC_C"/>
</dbReference>
<feature type="domain" description="Bypass of forespore C C-terminal" evidence="2">
    <location>
        <begin position="142"/>
        <end position="198"/>
    </location>
</feature>
<dbReference type="Proteomes" id="UP000322976">
    <property type="component" value="Unassembled WGS sequence"/>
</dbReference>
<gene>
    <name evidence="3" type="ORF">FWJ32_01520</name>
</gene>
<evidence type="ECO:0000256" key="1">
    <source>
        <dbReference type="SAM" id="Phobius"/>
    </source>
</evidence>
<dbReference type="Pfam" id="PF08955">
    <property type="entry name" value="BofC_C"/>
    <property type="match status" value="1"/>
</dbReference>
<name>A0A5D8QJB1_9THEO</name>
<sequence length="200" mass="23495">MEIIREKEVLVMFTRRRNRSALYIILPLLLITGFSVSYFLSYDVSRQVKHRPTTERNQAVETAPLLKEVIEPGAKIIYERLYRSCNEIYTDEDDVSTEYVGLTEEEFAKAYKGWVIKSFSPTEVHLYREEDGYCPRHYIIGEKDGYVVVYKNDPDRGMTPVQFTDIQLISLRREYQENIREGIVVDSEERVYQILAEISS</sequence>
<keyword evidence="4" id="KW-1185">Reference proteome</keyword>
<keyword evidence="1" id="KW-0472">Membrane</keyword>
<feature type="transmembrane region" description="Helical" evidence="1">
    <location>
        <begin position="21"/>
        <end position="40"/>
    </location>
</feature>
<keyword evidence="1" id="KW-0812">Transmembrane</keyword>